<keyword evidence="2" id="KW-1185">Reference proteome</keyword>
<dbReference type="Proteomes" id="UP000611796">
    <property type="component" value="Unassembled WGS sequence"/>
</dbReference>
<dbReference type="EMBL" id="JACRWD010000008">
    <property type="protein sequence ID" value="MBC6004756.1"/>
    <property type="molecule type" value="Genomic_DNA"/>
</dbReference>
<protein>
    <submittedName>
        <fullName evidence="1">Uncharacterized protein</fullName>
    </submittedName>
</protein>
<reference evidence="1 2" key="1">
    <citation type="submission" date="2020-08" db="EMBL/GenBank/DDBJ databases">
        <authorList>
            <person name="Liu C."/>
            <person name="Sun Q."/>
        </authorList>
    </citation>
    <scope>NUCLEOTIDE SEQUENCE [LARGE SCALE GENOMIC DNA]</scope>
    <source>
        <strain evidence="1 2">NSJ-45</strain>
    </source>
</reference>
<organism evidence="1 2">
    <name type="scientific">Paeniclostridium hominis</name>
    <dbReference type="NCBI Taxonomy" id="2764329"/>
    <lineage>
        <taxon>Bacteria</taxon>
        <taxon>Bacillati</taxon>
        <taxon>Bacillota</taxon>
        <taxon>Clostridia</taxon>
        <taxon>Peptostreptococcales</taxon>
        <taxon>Peptostreptococcaceae</taxon>
        <taxon>Paeniclostridium</taxon>
    </lineage>
</organism>
<evidence type="ECO:0000313" key="2">
    <source>
        <dbReference type="Proteomes" id="UP000611796"/>
    </source>
</evidence>
<name>A0ABR7K6P7_9FIRM</name>
<dbReference type="RefSeq" id="WP_187006797.1">
    <property type="nucleotide sequence ID" value="NZ_JACRWD010000008.1"/>
</dbReference>
<proteinExistence type="predicted"/>
<accession>A0ABR7K6P7</accession>
<comment type="caution">
    <text evidence="1">The sequence shown here is derived from an EMBL/GenBank/DDBJ whole genome shotgun (WGS) entry which is preliminary data.</text>
</comment>
<sequence>MEVFIKNELNNKSSDKQQLNQRLNPKKENKLKGNLTAIFKFIMYMSHCLI</sequence>
<gene>
    <name evidence="1" type="ORF">H8891_13250</name>
</gene>
<evidence type="ECO:0000313" key="1">
    <source>
        <dbReference type="EMBL" id="MBC6004756.1"/>
    </source>
</evidence>